<keyword evidence="1" id="KW-0732">Signal</keyword>
<keyword evidence="2" id="KW-1015">Disulfide bond</keyword>
<evidence type="ECO:0000256" key="1">
    <source>
        <dbReference type="ARBA" id="ARBA00022729"/>
    </source>
</evidence>
<dbReference type="SUPFAM" id="SSF48208">
    <property type="entry name" value="Six-hairpin glycosidases"/>
    <property type="match status" value="1"/>
</dbReference>
<dbReference type="Pfam" id="PF13385">
    <property type="entry name" value="Laminin_G_3"/>
    <property type="match status" value="1"/>
</dbReference>
<evidence type="ECO:0000313" key="5">
    <source>
        <dbReference type="Proteomes" id="UP000287547"/>
    </source>
</evidence>
<dbReference type="EMBL" id="QHKI01000011">
    <property type="protein sequence ID" value="RSM85743.1"/>
    <property type="molecule type" value="Genomic_DNA"/>
</dbReference>
<proteinExistence type="predicted"/>
<organism evidence="4 5">
    <name type="scientific">Kibdelosporangium aridum</name>
    <dbReference type="NCBI Taxonomy" id="2030"/>
    <lineage>
        <taxon>Bacteria</taxon>
        <taxon>Bacillati</taxon>
        <taxon>Actinomycetota</taxon>
        <taxon>Actinomycetes</taxon>
        <taxon>Pseudonocardiales</taxon>
        <taxon>Pseudonocardiaceae</taxon>
        <taxon>Kibdelosporangium</taxon>
    </lineage>
</organism>
<dbReference type="Pfam" id="PF20736">
    <property type="entry name" value="Glyco_hydro127M"/>
    <property type="match status" value="1"/>
</dbReference>
<dbReference type="InterPro" id="IPR006311">
    <property type="entry name" value="TAT_signal"/>
</dbReference>
<evidence type="ECO:0000259" key="3">
    <source>
        <dbReference type="SMART" id="SM00560"/>
    </source>
</evidence>
<feature type="domain" description="LamG-like jellyroll fold" evidence="3">
    <location>
        <begin position="237"/>
        <end position="380"/>
    </location>
</feature>
<dbReference type="SMART" id="SM00560">
    <property type="entry name" value="LamGL"/>
    <property type="match status" value="1"/>
</dbReference>
<dbReference type="InterPro" id="IPR049046">
    <property type="entry name" value="Beta-AFase-like_GH127_middle"/>
</dbReference>
<dbReference type="InterPro" id="IPR012878">
    <property type="entry name" value="Beta-AFase-like_GH127_cat"/>
</dbReference>
<dbReference type="PROSITE" id="PS51318">
    <property type="entry name" value="TAT"/>
    <property type="match status" value="1"/>
</dbReference>
<dbReference type="PANTHER" id="PTHR31151:SF0">
    <property type="entry name" value="PROLINE-TRNA LIGASE (DUF1680)"/>
    <property type="match status" value="1"/>
</dbReference>
<dbReference type="Pfam" id="PF07944">
    <property type="entry name" value="Beta-AFase-like_GH127_cat"/>
    <property type="match status" value="2"/>
</dbReference>
<dbReference type="Proteomes" id="UP000287547">
    <property type="component" value="Unassembled WGS sequence"/>
</dbReference>
<dbReference type="GO" id="GO:0005975">
    <property type="term" value="P:carbohydrate metabolic process"/>
    <property type="evidence" value="ECO:0007669"/>
    <property type="project" value="InterPro"/>
</dbReference>
<comment type="caution">
    <text evidence="4">The sequence shown here is derived from an EMBL/GenBank/DDBJ whole genome shotgun (WGS) entry which is preliminary data.</text>
</comment>
<dbReference type="InterPro" id="IPR008928">
    <property type="entry name" value="6-hairpin_glycosidase_sf"/>
</dbReference>
<name>A0A428ZCD6_KIBAR</name>
<dbReference type="SUPFAM" id="SSF49899">
    <property type="entry name" value="Concanavalin A-like lectins/glucanases"/>
    <property type="match status" value="1"/>
</dbReference>
<protein>
    <submittedName>
        <fullName evidence="4">Glycosylase</fullName>
    </submittedName>
</protein>
<gene>
    <name evidence="4" type="ORF">DMH04_16210</name>
</gene>
<dbReference type="InterPro" id="IPR006558">
    <property type="entry name" value="LamG-like"/>
</dbReference>
<dbReference type="OrthoDB" id="9757939at2"/>
<reference evidence="4 5" key="1">
    <citation type="submission" date="2018-05" db="EMBL/GenBank/DDBJ databases">
        <title>Evolution of GPA BGCs.</title>
        <authorList>
            <person name="Waglechner N."/>
            <person name="Wright G.D."/>
        </authorList>
    </citation>
    <scope>NUCLEOTIDE SEQUENCE [LARGE SCALE GENOMIC DNA]</scope>
    <source>
        <strain evidence="4 5">A82846</strain>
    </source>
</reference>
<sequence>MSSRADEVDRLVSANTYTVVGNWMNKDLSRRRVLQLGALAAAAPVALPLLSTQAHAGPAGVPVGFPNPRSWLVQPFDLDQVTLGNSVFREKRDRLLHFAREYGPSVAGGVRDDKRGPDRMLRSFRVNAGLDHKGASPIGSWESPDGNLRGHYTGHFLTLLAQSYASTREQIFKDKLDYMVAALGECQDALAAAAARPTPRVPGRSGTAIRLTGTPNGHITGDADHIAVPASVTTGLTDFTVATWVNLADRDADARIFDFGKPGDSAADSKVRMYLAAHTSSGGPRFAITTSGSEGEQRVDATTQLTAGTWTHVAITKAGNVGTIYVDGVAAGTGTLNLGPADLGATANWIGRAQFPQVNIKFLNGTIDEFQIFGRALTGAEVAAVAQNAGAAGQADLVAWYRFDEAPGKSIVDSSGRGNDAEFFGATDGRRHPGFLSAYTEAQFIRLEEFTNYSAAGIWAPYYTLHKIARGLLDAYHLTGNEQALRIARKVGDWVHSRLSKLDRERLNRMWSLHIAGEYGGMNEVMAHLAAIETDPARKAAYLTTATCFDNRRTVFPAAVENRDVLRGIHVNQHVPQFIGYLRVFEQSPASQEYFTAAENFWHMVVPHRMFSHGSAGGQYAAGAGYPENTNAELFQPRDDIAGSLTYQMRPQTDSGNGGGETCSTYNLLKLSRNLFFHDPDPAYMDYYERGLVNHILGSRRDADSASDPMVTYFLPAHPGATRGFGNLGTCCGGTGLENHTKYQDSIYFRSADGKTLYVNLYIASSLRWDGFTVAQQTDFPREQKSTLTVNGRGELEIKLRVPGWVRKGFAVTINGVAQDGQAVAGTYLSLKRTWAPGDRIEISMPFSLRVERALDDPTVQSLCYGPLVLPALNNSRTWRTFSFYKHLKLDGDLGAAVKPLGQPNFFGTHDHTLRPLYIGINDAHHIYFKRVEPTVVFGSVDSGVSNGTVDDEGFSFLDRVWQAAPFADHGRFVRRVGDVSAEWQARGRFTRRDRQAVIAAAMRAEESMRP</sequence>
<evidence type="ECO:0000313" key="4">
    <source>
        <dbReference type="EMBL" id="RSM85743.1"/>
    </source>
</evidence>
<dbReference type="InterPro" id="IPR013320">
    <property type="entry name" value="ConA-like_dom_sf"/>
</dbReference>
<dbReference type="Gene3D" id="2.60.120.200">
    <property type="match status" value="1"/>
</dbReference>
<accession>A0A428ZCD6</accession>
<evidence type="ECO:0000256" key="2">
    <source>
        <dbReference type="ARBA" id="ARBA00023157"/>
    </source>
</evidence>
<dbReference type="AlphaFoldDB" id="A0A428ZCD6"/>
<dbReference type="PANTHER" id="PTHR31151">
    <property type="entry name" value="PROLINE-TRNA LIGASE (DUF1680)"/>
    <property type="match status" value="1"/>
</dbReference>